<name>A0ABQ3WZ20_9ACTN</name>
<proteinExistence type="predicted"/>
<accession>A0ABQ3WZ20</accession>
<dbReference type="EMBL" id="BOMF01000189">
    <property type="protein sequence ID" value="GID51547.1"/>
    <property type="molecule type" value="Genomic_DNA"/>
</dbReference>
<feature type="region of interest" description="Disordered" evidence="1">
    <location>
        <begin position="1"/>
        <end position="36"/>
    </location>
</feature>
<gene>
    <name evidence="3" type="ORF">Aca07nite_88220</name>
</gene>
<sequence length="64" mass="7010">MTGLTGDWKKSKRSNGSDSCVEARKNDGTVQVRDTKDRSGPVLDISFAAWTGFLSDIRAGQFDE</sequence>
<evidence type="ECO:0000259" key="2">
    <source>
        <dbReference type="Pfam" id="PF04149"/>
    </source>
</evidence>
<feature type="compositionally biased region" description="Basic and acidic residues" evidence="1">
    <location>
        <begin position="21"/>
        <end position="36"/>
    </location>
</feature>
<dbReference type="InterPro" id="IPR007278">
    <property type="entry name" value="DUF397"/>
</dbReference>
<feature type="domain" description="DUF397" evidence="2">
    <location>
        <begin position="7"/>
        <end position="58"/>
    </location>
</feature>
<organism evidence="3">
    <name type="scientific">Actinoplanes campanulatus</name>
    <dbReference type="NCBI Taxonomy" id="113559"/>
    <lineage>
        <taxon>Bacteria</taxon>
        <taxon>Bacillati</taxon>
        <taxon>Actinomycetota</taxon>
        <taxon>Actinomycetes</taxon>
        <taxon>Micromonosporales</taxon>
        <taxon>Micromonosporaceae</taxon>
        <taxon>Actinoplanes</taxon>
    </lineage>
</organism>
<dbReference type="Pfam" id="PF04149">
    <property type="entry name" value="DUF397"/>
    <property type="match status" value="1"/>
</dbReference>
<dbReference type="RefSeq" id="WP_204301677.1">
    <property type="nucleotide sequence ID" value="NZ_BAAAGQ010000060.1"/>
</dbReference>
<protein>
    <recommendedName>
        <fullName evidence="2">DUF397 domain-containing protein</fullName>
    </recommendedName>
</protein>
<comment type="caution">
    <text evidence="3">The sequence shown here is derived from an EMBL/GenBank/DDBJ whole genome shotgun (WGS) entry which is preliminary data.</text>
</comment>
<reference evidence="3" key="1">
    <citation type="submission" date="2021-01" db="EMBL/GenBank/DDBJ databases">
        <title>Whole genome shotgun sequence of Actinoplanes capillaceus NBRC 16408.</title>
        <authorList>
            <person name="Komaki H."/>
            <person name="Tamura T."/>
        </authorList>
    </citation>
    <scope>NUCLEOTIDE SEQUENCE [LARGE SCALE GENOMIC DNA]</scope>
    <source>
        <strain evidence="3">NBRC 16408</strain>
    </source>
</reference>
<evidence type="ECO:0000313" key="3">
    <source>
        <dbReference type="EMBL" id="GID51547.1"/>
    </source>
</evidence>
<evidence type="ECO:0000256" key="1">
    <source>
        <dbReference type="SAM" id="MobiDB-lite"/>
    </source>
</evidence>